<accession>A0AAU9EC02</accession>
<protein>
    <submittedName>
        <fullName evidence="1">Uncharacterized protein</fullName>
    </submittedName>
</protein>
<dbReference type="AlphaFoldDB" id="A0AAU9EC02"/>
<dbReference type="Pfam" id="PF20244">
    <property type="entry name" value="DUF6599"/>
    <property type="match status" value="1"/>
</dbReference>
<reference evidence="2" key="1">
    <citation type="journal article" date="2023" name="Arch. Microbiol.">
        <title>Desulfoferula mesophilus gen. nov. sp. nov., a mesophilic sulfate-reducing bacterium isolated from a brackish lake sediment.</title>
        <authorList>
            <person name="Watanabe T."/>
            <person name="Yabe T."/>
            <person name="Tsuji J.M."/>
            <person name="Fukui M."/>
        </authorList>
    </citation>
    <scope>NUCLEOTIDE SEQUENCE [LARGE SCALE GENOMIC DNA]</scope>
    <source>
        <strain evidence="2">12FAK</strain>
    </source>
</reference>
<evidence type="ECO:0000313" key="2">
    <source>
        <dbReference type="Proteomes" id="UP001366166"/>
    </source>
</evidence>
<dbReference type="InterPro" id="IPR046534">
    <property type="entry name" value="DUF6599"/>
</dbReference>
<name>A0AAU9EC02_9BACT</name>
<dbReference type="RefSeq" id="WP_338606115.1">
    <property type="nucleotide sequence ID" value="NZ_AP028679.1"/>
</dbReference>
<sequence>MELSRSHPSRTQRLLSLAVLGLLALVAAVVFWQQGRYDPASWGWGGAAGTGAGLLAELAVPGLAPLGPGEGFTPATLSDKIDGKAELYLAAGFESMAARRYALAGQPAQWLELMLYRMKDSRAAYSVFSNQRRSGAKDSGLTPNAYTTSNALYLAQGPYYLEAVASSPQPALVQGLAQAAKALLAKLPAAPSAAPAEAELFPAQGMKAGSVVLLAKDAFGMAGLDQVFIAAYPQGAQELMAFLARRADPATAQKQAAAYAAFLKQNGGNPQPAPAGLPGAHLAEVFGAWELFWAQGPYLAGVRGSEDQAATLALAMRLRQALEKAQP</sequence>
<proteinExistence type="predicted"/>
<dbReference type="Proteomes" id="UP001366166">
    <property type="component" value="Chromosome"/>
</dbReference>
<evidence type="ECO:0000313" key="1">
    <source>
        <dbReference type="EMBL" id="BEQ14400.1"/>
    </source>
</evidence>
<organism evidence="1 2">
    <name type="scientific">Desulfoferula mesophila</name>
    <dbReference type="NCBI Taxonomy" id="3058419"/>
    <lineage>
        <taxon>Bacteria</taxon>
        <taxon>Pseudomonadati</taxon>
        <taxon>Thermodesulfobacteriota</taxon>
        <taxon>Desulfarculia</taxon>
        <taxon>Desulfarculales</taxon>
        <taxon>Desulfarculaceae</taxon>
        <taxon>Desulfoferula</taxon>
    </lineage>
</organism>
<keyword evidence="2" id="KW-1185">Reference proteome</keyword>
<gene>
    <name evidence="1" type="ORF">FAK_14660</name>
</gene>
<dbReference type="KEGG" id="dmp:FAK_14660"/>
<dbReference type="EMBL" id="AP028679">
    <property type="protein sequence ID" value="BEQ14400.1"/>
    <property type="molecule type" value="Genomic_DNA"/>
</dbReference>